<comment type="caution">
    <text evidence="1">The sequence shown here is derived from an EMBL/GenBank/DDBJ whole genome shotgun (WGS) entry which is preliminary data.</text>
</comment>
<dbReference type="PANTHER" id="PTHR33649">
    <property type="entry name" value="PAR1 PROTEIN"/>
    <property type="match status" value="1"/>
</dbReference>
<gene>
    <name evidence="1" type="ORF">L1049_013767</name>
</gene>
<organism evidence="1 2">
    <name type="scientific">Liquidambar formosana</name>
    <name type="common">Formosan gum</name>
    <dbReference type="NCBI Taxonomy" id="63359"/>
    <lineage>
        <taxon>Eukaryota</taxon>
        <taxon>Viridiplantae</taxon>
        <taxon>Streptophyta</taxon>
        <taxon>Embryophyta</taxon>
        <taxon>Tracheophyta</taxon>
        <taxon>Spermatophyta</taxon>
        <taxon>Magnoliopsida</taxon>
        <taxon>eudicotyledons</taxon>
        <taxon>Gunneridae</taxon>
        <taxon>Pentapetalae</taxon>
        <taxon>Saxifragales</taxon>
        <taxon>Altingiaceae</taxon>
        <taxon>Liquidambar</taxon>
    </lineage>
</organism>
<dbReference type="InterPro" id="IPR009489">
    <property type="entry name" value="PAR1"/>
</dbReference>
<keyword evidence="2" id="KW-1185">Reference proteome</keyword>
<dbReference type="Pfam" id="PF06521">
    <property type="entry name" value="PAR1"/>
    <property type="match status" value="1"/>
</dbReference>
<reference evidence="1 2" key="1">
    <citation type="journal article" date="2024" name="Plant J.">
        <title>Genome sequences and population genomics reveal climatic adaptation and genomic divergence between two closely related sweetgum species.</title>
        <authorList>
            <person name="Xu W.Q."/>
            <person name="Ren C.Q."/>
            <person name="Zhang X.Y."/>
            <person name="Comes H.P."/>
            <person name="Liu X.H."/>
            <person name="Li Y.G."/>
            <person name="Kettle C.J."/>
            <person name="Jalonen R."/>
            <person name="Gaisberger H."/>
            <person name="Ma Y.Z."/>
            <person name="Qiu Y.X."/>
        </authorList>
    </citation>
    <scope>NUCLEOTIDE SEQUENCE [LARGE SCALE GENOMIC DNA]</scope>
    <source>
        <strain evidence="1">Hangzhou</strain>
    </source>
</reference>
<proteinExistence type="predicted"/>
<sequence>MSHNTRLYLYISKELIKASSPKMALILFLVFSLFLQGALGGIISCEDLPTELCSFSIASSGKRCSLETYLPRDGTVEYQCKTSEVIVETMPETIETDECMSACGVERNSVGISSDSLHEPEFTSKLCAPPCYLGCPNIVDLYFNLALGEGVFLPDLCEKQRTNPHRVMTELLSSGAAPGANSVAAMSPCSAESSALDAAAPASISI</sequence>
<dbReference type="PANTHER" id="PTHR33649:SF16">
    <property type="entry name" value="PAR1 PROTEIN"/>
    <property type="match status" value="1"/>
</dbReference>
<evidence type="ECO:0000313" key="2">
    <source>
        <dbReference type="Proteomes" id="UP001415857"/>
    </source>
</evidence>
<dbReference type="EMBL" id="JBBPBK010000008">
    <property type="protein sequence ID" value="KAK9280082.1"/>
    <property type="molecule type" value="Genomic_DNA"/>
</dbReference>
<accession>A0AAP0RPE1</accession>
<name>A0AAP0RPE1_LIQFO</name>
<evidence type="ECO:0000313" key="1">
    <source>
        <dbReference type="EMBL" id="KAK9280082.1"/>
    </source>
</evidence>
<protein>
    <recommendedName>
        <fullName evidence="3">PAR1 protein</fullName>
    </recommendedName>
</protein>
<dbReference type="Proteomes" id="UP001415857">
    <property type="component" value="Unassembled WGS sequence"/>
</dbReference>
<evidence type="ECO:0008006" key="3">
    <source>
        <dbReference type="Google" id="ProtNLM"/>
    </source>
</evidence>
<dbReference type="AlphaFoldDB" id="A0AAP0RPE1"/>